<protein>
    <submittedName>
        <fullName evidence="1">Uncharacterized protein</fullName>
    </submittedName>
</protein>
<organism evidence="1 2">
    <name type="scientific">Evansella tamaricis</name>
    <dbReference type="NCBI Taxonomy" id="2069301"/>
    <lineage>
        <taxon>Bacteria</taxon>
        <taxon>Bacillati</taxon>
        <taxon>Bacillota</taxon>
        <taxon>Bacilli</taxon>
        <taxon>Bacillales</taxon>
        <taxon>Bacillaceae</taxon>
        <taxon>Evansella</taxon>
    </lineage>
</organism>
<accession>A0ABS6JL42</accession>
<proteinExistence type="predicted"/>
<reference evidence="1 2" key="1">
    <citation type="submission" date="2021-06" db="EMBL/GenBank/DDBJ databases">
        <title>Bacillus sp. RD4P76, an endophyte from a halophyte.</title>
        <authorList>
            <person name="Sun J.-Q."/>
        </authorList>
    </citation>
    <scope>NUCLEOTIDE SEQUENCE [LARGE SCALE GENOMIC DNA]</scope>
    <source>
        <strain evidence="1 2">CGMCC 1.15917</strain>
    </source>
</reference>
<evidence type="ECO:0000313" key="1">
    <source>
        <dbReference type="EMBL" id="MBU9713557.1"/>
    </source>
</evidence>
<dbReference type="EMBL" id="JAHQCS010000144">
    <property type="protein sequence ID" value="MBU9713557.1"/>
    <property type="molecule type" value="Genomic_DNA"/>
</dbReference>
<sequence length="139" mass="16765">MIKKLLKIFGFRDRNALVNITLDNIQNKMYEIGAHKEFVEEIMYVLENRFNKYGKKEFQEWFNGLNYRLPEEFNDEKVALKIYEKHSLLIEEQVKKLEQETKLSWEIQTEELKNINEKARKVQLVIRDRLSDIALDLLS</sequence>
<gene>
    <name evidence="1" type="ORF">KS419_17650</name>
</gene>
<keyword evidence="2" id="KW-1185">Reference proteome</keyword>
<evidence type="ECO:0000313" key="2">
    <source>
        <dbReference type="Proteomes" id="UP000784880"/>
    </source>
</evidence>
<comment type="caution">
    <text evidence="1">The sequence shown here is derived from an EMBL/GenBank/DDBJ whole genome shotgun (WGS) entry which is preliminary data.</text>
</comment>
<name>A0ABS6JL42_9BACI</name>
<dbReference type="Proteomes" id="UP000784880">
    <property type="component" value="Unassembled WGS sequence"/>
</dbReference>
<dbReference type="RefSeq" id="WP_217067709.1">
    <property type="nucleotide sequence ID" value="NZ_JAHQCS010000144.1"/>
</dbReference>